<keyword evidence="2" id="KW-1185">Reference proteome</keyword>
<evidence type="ECO:0000313" key="1">
    <source>
        <dbReference type="EMBL" id="SMG14957.1"/>
    </source>
</evidence>
<dbReference type="AlphaFoldDB" id="A0A1X7IKB0"/>
<name>A0A1X7IKB0_9BACT</name>
<organism evidence="1 2">
    <name type="scientific">Marivirga sericea</name>
    <dbReference type="NCBI Taxonomy" id="1028"/>
    <lineage>
        <taxon>Bacteria</taxon>
        <taxon>Pseudomonadati</taxon>
        <taxon>Bacteroidota</taxon>
        <taxon>Cytophagia</taxon>
        <taxon>Cytophagales</taxon>
        <taxon>Marivirgaceae</taxon>
        <taxon>Marivirga</taxon>
    </lineage>
</organism>
<evidence type="ECO:0000313" key="2">
    <source>
        <dbReference type="Proteomes" id="UP000193804"/>
    </source>
</evidence>
<proteinExistence type="predicted"/>
<protein>
    <submittedName>
        <fullName evidence="1">Uncharacterized protein</fullName>
    </submittedName>
</protein>
<gene>
    <name evidence="1" type="ORF">SAMN05661096_00716</name>
</gene>
<dbReference type="RefSeq" id="WP_085515700.1">
    <property type="nucleotide sequence ID" value="NZ_FXAW01000001.1"/>
</dbReference>
<dbReference type="OrthoDB" id="848680at2"/>
<dbReference type="EMBL" id="FXAW01000001">
    <property type="protein sequence ID" value="SMG14957.1"/>
    <property type="molecule type" value="Genomic_DNA"/>
</dbReference>
<dbReference type="STRING" id="1028.SAMN05661096_00716"/>
<sequence>MKKILVIWPTHREDWILPFKTLSEEFEFIFLSGISYDSEQKNYVKDFARTVHWSDYNSAKHLLDSIKPDKLVFMSVDSGLNIALNLVAKQKGIPNYLLQHGIYTNYKDYRNREKIWKKKELAAQNNLAKSSSGFSSFRWINNSLEGFKKAWLLPISLFIKASQKIGPYWAAKHLSFEAKKPDQYICFSPFNATIHKELDKIGEDRIQYIGSPELVQYLKKEEDLIEENFYLHVDQAFAENSFGEETVSKEGMIAFYLKLSDFCLSKNAKLYIKLHPESYHSDWLPRHDNIVYLRKVDNFNRYIQSAIGCFGFYSTMVIPAVYWKPTILFTIFYSALQEALQDIEQVKIVPFRQFTAEELVFNASKLEQAKLIDRFFYSRESISLKLLGKILHAEN</sequence>
<reference evidence="2" key="1">
    <citation type="submission" date="2017-04" db="EMBL/GenBank/DDBJ databases">
        <authorList>
            <person name="Varghese N."/>
            <person name="Submissions S."/>
        </authorList>
    </citation>
    <scope>NUCLEOTIDE SEQUENCE [LARGE SCALE GENOMIC DNA]</scope>
    <source>
        <strain evidence="2">DSM 4125</strain>
    </source>
</reference>
<dbReference type="InterPro" id="IPR010866">
    <property type="entry name" value="A-2_8-polyST"/>
</dbReference>
<accession>A0A1X7IKB0</accession>
<dbReference type="Pfam" id="PF07388">
    <property type="entry name" value="A-2_8-polyST"/>
    <property type="match status" value="1"/>
</dbReference>
<dbReference type="Proteomes" id="UP000193804">
    <property type="component" value="Unassembled WGS sequence"/>
</dbReference>